<protein>
    <submittedName>
        <fullName evidence="2">Uncharacterized protein LOC115216186</fullName>
    </submittedName>
</protein>
<dbReference type="RefSeq" id="XP_029641245.1">
    <property type="nucleotide sequence ID" value="XM_029785385.1"/>
</dbReference>
<accession>A0A6P7SSH9</accession>
<sequence>MMSDLGDLPRMPTPGIWYCASRVRSPVPEHQLGVLRRRFEAFEGEYSVKATESAGREELDSLRFRCTRSPISPHSRVFRQRQHIAPVSSHSPDLVQVDFLLFPKMKKQFKGHHFNIFVEIHSESQNVIDLLKGNEFLTGF</sequence>
<dbReference type="AlphaFoldDB" id="A0A6P7SSH9"/>
<keyword evidence="1" id="KW-1185">Reference proteome</keyword>
<proteinExistence type="predicted"/>
<dbReference type="Proteomes" id="UP000515154">
    <property type="component" value="Linkage group LG10"/>
</dbReference>
<reference evidence="2" key="1">
    <citation type="submission" date="2025-08" db="UniProtKB">
        <authorList>
            <consortium name="RefSeq"/>
        </authorList>
    </citation>
    <scope>IDENTIFICATION</scope>
</reference>
<evidence type="ECO:0000313" key="1">
    <source>
        <dbReference type="Proteomes" id="UP000515154"/>
    </source>
</evidence>
<dbReference type="KEGG" id="osn:115216186"/>
<evidence type="ECO:0000313" key="2">
    <source>
        <dbReference type="RefSeq" id="XP_029641245.1"/>
    </source>
</evidence>
<name>A0A6P7SSH9_9MOLL</name>
<organism evidence="1 2">
    <name type="scientific">Octopus sinensis</name>
    <name type="common">East Asian common octopus</name>
    <dbReference type="NCBI Taxonomy" id="2607531"/>
    <lineage>
        <taxon>Eukaryota</taxon>
        <taxon>Metazoa</taxon>
        <taxon>Spiralia</taxon>
        <taxon>Lophotrochozoa</taxon>
        <taxon>Mollusca</taxon>
        <taxon>Cephalopoda</taxon>
        <taxon>Coleoidea</taxon>
        <taxon>Octopodiformes</taxon>
        <taxon>Octopoda</taxon>
        <taxon>Incirrata</taxon>
        <taxon>Octopodidae</taxon>
        <taxon>Octopus</taxon>
    </lineage>
</organism>
<gene>
    <name evidence="2" type="primary">LOC115216186</name>
</gene>